<dbReference type="EMBL" id="CM042885">
    <property type="protein sequence ID" value="KAI4365181.1"/>
    <property type="molecule type" value="Genomic_DNA"/>
</dbReference>
<protein>
    <submittedName>
        <fullName evidence="1">Uncharacterized protein</fullName>
    </submittedName>
</protein>
<gene>
    <name evidence="1" type="ORF">MLD38_021191</name>
</gene>
<reference evidence="2" key="1">
    <citation type="journal article" date="2023" name="Front. Plant Sci.">
        <title>Chromosomal-level genome assembly of Melastoma candidum provides insights into trichome evolution.</title>
        <authorList>
            <person name="Zhong Y."/>
            <person name="Wu W."/>
            <person name="Sun C."/>
            <person name="Zou P."/>
            <person name="Liu Y."/>
            <person name="Dai S."/>
            <person name="Zhou R."/>
        </authorList>
    </citation>
    <scope>NUCLEOTIDE SEQUENCE [LARGE SCALE GENOMIC DNA]</scope>
</reference>
<evidence type="ECO:0000313" key="2">
    <source>
        <dbReference type="Proteomes" id="UP001057402"/>
    </source>
</evidence>
<accession>A0ACB9QFU3</accession>
<evidence type="ECO:0000313" key="1">
    <source>
        <dbReference type="EMBL" id="KAI4365181.1"/>
    </source>
</evidence>
<sequence length="107" mass="11911">MANNGHGVLRARGVTGTHSVDEVVALNAKVDALTRDLNALKGPSHVMWRKSCFGSMLHWRRVSQLFGSQLEEQPLLEHLQSGWRNHPNFSWGNQHSAKPTPPPGLQQ</sequence>
<comment type="caution">
    <text evidence="1">The sequence shown here is derived from an EMBL/GenBank/DDBJ whole genome shotgun (WGS) entry which is preliminary data.</text>
</comment>
<organism evidence="1 2">
    <name type="scientific">Melastoma candidum</name>
    <dbReference type="NCBI Taxonomy" id="119954"/>
    <lineage>
        <taxon>Eukaryota</taxon>
        <taxon>Viridiplantae</taxon>
        <taxon>Streptophyta</taxon>
        <taxon>Embryophyta</taxon>
        <taxon>Tracheophyta</taxon>
        <taxon>Spermatophyta</taxon>
        <taxon>Magnoliopsida</taxon>
        <taxon>eudicotyledons</taxon>
        <taxon>Gunneridae</taxon>
        <taxon>Pentapetalae</taxon>
        <taxon>rosids</taxon>
        <taxon>malvids</taxon>
        <taxon>Myrtales</taxon>
        <taxon>Melastomataceae</taxon>
        <taxon>Melastomatoideae</taxon>
        <taxon>Melastomateae</taxon>
        <taxon>Melastoma</taxon>
    </lineage>
</organism>
<proteinExistence type="predicted"/>
<keyword evidence="2" id="KW-1185">Reference proteome</keyword>
<dbReference type="Proteomes" id="UP001057402">
    <property type="component" value="Chromosome 6"/>
</dbReference>
<name>A0ACB9QFU3_9MYRT</name>